<dbReference type="STRING" id="1346330.M472_04550"/>
<dbReference type="AlphaFoldDB" id="U2J5W0"/>
<dbReference type="Pfam" id="PF03415">
    <property type="entry name" value="Peptidase_C11"/>
    <property type="match status" value="1"/>
</dbReference>
<keyword evidence="2" id="KW-1185">Reference proteome</keyword>
<evidence type="ECO:0000313" key="2">
    <source>
        <dbReference type="Proteomes" id="UP000016584"/>
    </source>
</evidence>
<accession>U2J5W0</accession>
<gene>
    <name evidence="1" type="ORF">M472_04550</name>
</gene>
<dbReference type="Gene3D" id="3.40.50.11970">
    <property type="match status" value="1"/>
</dbReference>
<dbReference type="InterPro" id="IPR005077">
    <property type="entry name" value="Peptidase_C11"/>
</dbReference>
<dbReference type="EMBL" id="ATDL01000018">
    <property type="protein sequence ID" value="ERJ58028.1"/>
    <property type="molecule type" value="Genomic_DNA"/>
</dbReference>
<dbReference type="PATRIC" id="fig|1346330.5.peg.3371"/>
<dbReference type="PANTHER" id="PTHR37835:SF1">
    <property type="entry name" value="ALPHA-CLOSTRIPAIN"/>
    <property type="match status" value="1"/>
</dbReference>
<dbReference type="Proteomes" id="UP000016584">
    <property type="component" value="Unassembled WGS sequence"/>
</dbReference>
<protein>
    <recommendedName>
        <fullName evidence="3">Clostripain</fullName>
    </recommendedName>
</protein>
<name>U2J5W0_9SPHI</name>
<reference evidence="1 2" key="1">
    <citation type="journal article" date="2013" name="Genome Announc.">
        <title>The Draft Genome Sequence of Sphingomonas paucimobilis Strain HER1398 (Proteobacteria), Host to the Giant PAU Phage, Indicates That It Is a Member of the Genus Sphingobacterium (Bacteroidetes).</title>
        <authorList>
            <person name="White R.A.III."/>
            <person name="Suttle C.A."/>
        </authorList>
    </citation>
    <scope>NUCLEOTIDE SEQUENCE [LARGE SCALE GENOMIC DNA]</scope>
    <source>
        <strain evidence="1 2">HER1398</strain>
    </source>
</reference>
<evidence type="ECO:0000313" key="1">
    <source>
        <dbReference type="EMBL" id="ERJ58028.1"/>
    </source>
</evidence>
<evidence type="ECO:0008006" key="3">
    <source>
        <dbReference type="Google" id="ProtNLM"/>
    </source>
</evidence>
<organism evidence="1 2">
    <name type="scientific">Sphingobacterium paucimobilis HER1398</name>
    <dbReference type="NCBI Taxonomy" id="1346330"/>
    <lineage>
        <taxon>Bacteria</taxon>
        <taxon>Pseudomonadati</taxon>
        <taxon>Bacteroidota</taxon>
        <taxon>Sphingobacteriia</taxon>
        <taxon>Sphingobacteriales</taxon>
        <taxon>Sphingobacteriaceae</taxon>
        <taxon>Sphingobacterium</taxon>
    </lineage>
</organism>
<sequence length="375" mass="42607">MLMRIVYTFILTTLLLWSCAKDEPIPTNYRTVMVYMAANNDLASDAYVNLNQMEESFRGNEGKLIVYARIFGQAPKLYEVVADNTPDIRSKVLKTYGDHNSSDPTVMKMIFDDMKRLAPAESYGAILWSHATNWASASAYAAPRTRSFGDDNRESMDVQDLKTALPQGLDFLIFDACSMASVEVLYELRQVTPYILASPTEVLSVGMPYHHISTFLFERDVKQGLMSVAKAYVDYYETKEGLERSATFSLVATESLAKVAQETKRLLVDNSGMIPQIDRQKIQRLDMDPFSITPAFDFVDMLEKSFPDNELIELKQAIGEAVIFKASTSHFLGTPITAFSGLSCYVPVQREYNLLPFYETLQWSRDAEFHRMFWN</sequence>
<dbReference type="PANTHER" id="PTHR37835">
    <property type="entry name" value="ALPHA-CLOSTRIPAIN"/>
    <property type="match status" value="1"/>
</dbReference>
<dbReference type="eggNOG" id="COG1716">
    <property type="taxonomic scope" value="Bacteria"/>
</dbReference>
<comment type="caution">
    <text evidence="1">The sequence shown here is derived from an EMBL/GenBank/DDBJ whole genome shotgun (WGS) entry which is preliminary data.</text>
</comment>
<proteinExistence type="predicted"/>